<keyword evidence="2" id="KW-0675">Receptor</keyword>
<dbReference type="InterPro" id="IPR000157">
    <property type="entry name" value="TIR_dom"/>
</dbReference>
<sequence>MTWTEYTHAKHFGKGIYRPYSDFIADALLVFDNMLAENRELAHSVISYPSRDTLLIKGDQISILTVSGSSHRHYPLFVTIDWNEFWTQKENDFLENNPELTKSATRLTAEFLSDHLKSSYSFENPIIIIFPSVFQVGQDKDLKVLREKIVTEVAGLLREHELKNYMDKIEMEKPKEIFLSHKSADKALVREIAKTLEAMGHSPWLDEDKMKAGANLERSIRDGFITSCAAVFFITPNFKDEGYLATEIDYALAEKREKGDRFSIVTLLIPDENGKFGEVPQMIRQYVWKEVNPIEIIRTIVEALPIRSANMVWKA</sequence>
<dbReference type="RefSeq" id="WP_305973314.1">
    <property type="nucleotide sequence ID" value="NZ_JAPJDZ010000002.1"/>
</dbReference>
<gene>
    <name evidence="2" type="ORF">ORJ04_01565</name>
</gene>
<reference evidence="2 3" key="1">
    <citation type="submission" date="2022-11" db="EMBL/GenBank/DDBJ databases">
        <title>Viruses from the air-sea interface of a natural surface slick.</title>
        <authorList>
            <person name="Rahlff J."/>
            <person name="Holmfeldt K."/>
        </authorList>
    </citation>
    <scope>NUCLEOTIDE SEQUENCE [LARGE SCALE GENOMIC DNA]</scope>
    <source>
        <strain evidence="2 3">SMS4</strain>
    </source>
</reference>
<evidence type="ECO:0000259" key="1">
    <source>
        <dbReference type="PROSITE" id="PS50104"/>
    </source>
</evidence>
<protein>
    <submittedName>
        <fullName evidence="2">Toll/interleukin-1 receptor domain-containing protein</fullName>
    </submittedName>
</protein>
<organism evidence="2 3">
    <name type="scientific">Rheinheimera baltica</name>
    <dbReference type="NCBI Taxonomy" id="67576"/>
    <lineage>
        <taxon>Bacteria</taxon>
        <taxon>Pseudomonadati</taxon>
        <taxon>Pseudomonadota</taxon>
        <taxon>Gammaproteobacteria</taxon>
        <taxon>Chromatiales</taxon>
        <taxon>Chromatiaceae</taxon>
        <taxon>Rheinheimera</taxon>
    </lineage>
</organism>
<accession>A0ABT9HU34</accession>
<dbReference type="Gene3D" id="3.40.50.10140">
    <property type="entry name" value="Toll/interleukin-1 receptor homology (TIR) domain"/>
    <property type="match status" value="1"/>
</dbReference>
<feature type="domain" description="TIR" evidence="1">
    <location>
        <begin position="173"/>
        <end position="304"/>
    </location>
</feature>
<proteinExistence type="predicted"/>
<evidence type="ECO:0000313" key="2">
    <source>
        <dbReference type="EMBL" id="MDP5134637.1"/>
    </source>
</evidence>
<dbReference type="SUPFAM" id="SSF52200">
    <property type="entry name" value="Toll/Interleukin receptor TIR domain"/>
    <property type="match status" value="1"/>
</dbReference>
<comment type="caution">
    <text evidence="2">The sequence shown here is derived from an EMBL/GenBank/DDBJ whole genome shotgun (WGS) entry which is preliminary data.</text>
</comment>
<name>A0ABT9HU34_9GAMM</name>
<dbReference type="EMBL" id="JAPJDZ010000002">
    <property type="protein sequence ID" value="MDP5134637.1"/>
    <property type="molecule type" value="Genomic_DNA"/>
</dbReference>
<dbReference type="Pfam" id="PF13676">
    <property type="entry name" value="TIR_2"/>
    <property type="match status" value="1"/>
</dbReference>
<dbReference type="PROSITE" id="PS50104">
    <property type="entry name" value="TIR"/>
    <property type="match status" value="1"/>
</dbReference>
<evidence type="ECO:0000313" key="3">
    <source>
        <dbReference type="Proteomes" id="UP001231109"/>
    </source>
</evidence>
<dbReference type="InterPro" id="IPR035897">
    <property type="entry name" value="Toll_tir_struct_dom_sf"/>
</dbReference>
<dbReference type="Proteomes" id="UP001231109">
    <property type="component" value="Unassembled WGS sequence"/>
</dbReference>
<keyword evidence="3" id="KW-1185">Reference proteome</keyword>